<reference evidence="4 5" key="1">
    <citation type="journal article" date="2018" name="Mol. Biol. Evol.">
        <title>Broad Genomic Sampling Reveals a Smut Pathogenic Ancestry of the Fungal Clade Ustilaginomycotina.</title>
        <authorList>
            <person name="Kijpornyongpan T."/>
            <person name="Mondo S.J."/>
            <person name="Barry K."/>
            <person name="Sandor L."/>
            <person name="Lee J."/>
            <person name="Lipzen A."/>
            <person name="Pangilinan J."/>
            <person name="LaButti K."/>
            <person name="Hainaut M."/>
            <person name="Henrissat B."/>
            <person name="Grigoriev I.V."/>
            <person name="Spatafora J.W."/>
            <person name="Aime M.C."/>
        </authorList>
    </citation>
    <scope>NUCLEOTIDE SEQUENCE [LARGE SCALE GENOMIC DNA]</scope>
    <source>
        <strain evidence="4 5">MCA 4658</strain>
    </source>
</reference>
<dbReference type="InterPro" id="IPR002013">
    <property type="entry name" value="SAC_dom"/>
</dbReference>
<dbReference type="STRING" id="1522189.A0A316VXC1"/>
<dbReference type="EMBL" id="KZ819429">
    <property type="protein sequence ID" value="PWN40135.1"/>
    <property type="molecule type" value="Genomic_DNA"/>
</dbReference>
<feature type="transmembrane region" description="Helical" evidence="2">
    <location>
        <begin position="530"/>
        <end position="548"/>
    </location>
</feature>
<dbReference type="Pfam" id="PF02383">
    <property type="entry name" value="Syja_N"/>
    <property type="match status" value="1"/>
</dbReference>
<evidence type="ECO:0000313" key="4">
    <source>
        <dbReference type="EMBL" id="PWN40135.1"/>
    </source>
</evidence>
<gene>
    <name evidence="4" type="ORF">IE81DRAFT_325886</name>
</gene>
<dbReference type="Proteomes" id="UP000245783">
    <property type="component" value="Unassembled WGS sequence"/>
</dbReference>
<feature type="transmembrane region" description="Helical" evidence="2">
    <location>
        <begin position="560"/>
        <end position="576"/>
    </location>
</feature>
<dbReference type="GeneID" id="37036518"/>
<keyword evidence="2" id="KW-1133">Transmembrane helix</keyword>
<feature type="domain" description="SAC" evidence="3">
    <location>
        <begin position="129"/>
        <end position="462"/>
    </location>
</feature>
<dbReference type="GO" id="GO:0043812">
    <property type="term" value="F:phosphatidylinositol-4-phosphate phosphatase activity"/>
    <property type="evidence" value="ECO:0007669"/>
    <property type="project" value="TreeGrafter"/>
</dbReference>
<dbReference type="GO" id="GO:0046856">
    <property type="term" value="P:phosphatidylinositol dephosphorylation"/>
    <property type="evidence" value="ECO:0007669"/>
    <property type="project" value="TreeGrafter"/>
</dbReference>
<proteinExistence type="predicted"/>
<dbReference type="RefSeq" id="XP_025367295.1">
    <property type="nucleotide sequence ID" value="XM_025514648.1"/>
</dbReference>
<protein>
    <submittedName>
        <fullName evidence="4">Putative SAC1-recessive suppressor of secretory defect</fullName>
    </submittedName>
</protein>
<evidence type="ECO:0000256" key="1">
    <source>
        <dbReference type="SAM" id="MobiDB-lite"/>
    </source>
</evidence>
<evidence type="ECO:0000259" key="3">
    <source>
        <dbReference type="PROSITE" id="PS50275"/>
    </source>
</evidence>
<dbReference type="GO" id="GO:0005783">
    <property type="term" value="C:endoplasmic reticulum"/>
    <property type="evidence" value="ECO:0007669"/>
    <property type="project" value="TreeGrafter"/>
</dbReference>
<organism evidence="4 5">
    <name type="scientific">Ceraceosorus guamensis</name>
    <dbReference type="NCBI Taxonomy" id="1522189"/>
    <lineage>
        <taxon>Eukaryota</taxon>
        <taxon>Fungi</taxon>
        <taxon>Dikarya</taxon>
        <taxon>Basidiomycota</taxon>
        <taxon>Ustilaginomycotina</taxon>
        <taxon>Exobasidiomycetes</taxon>
        <taxon>Ceraceosorales</taxon>
        <taxon>Ceraceosoraceae</taxon>
        <taxon>Ceraceosorus</taxon>
    </lineage>
</organism>
<dbReference type="OrthoDB" id="405996at2759"/>
<accession>A0A316VXC1</accession>
<dbReference type="PROSITE" id="PS50275">
    <property type="entry name" value="SAC"/>
    <property type="match status" value="1"/>
</dbReference>
<name>A0A316VXC1_9BASI</name>
<evidence type="ECO:0000256" key="2">
    <source>
        <dbReference type="SAM" id="Phobius"/>
    </source>
</evidence>
<dbReference type="PANTHER" id="PTHR45662:SF2">
    <property type="entry name" value="PHOSPHATIDYLINOSITOL-3-PHOSPHATASE SAC1"/>
    <property type="match status" value="1"/>
</dbReference>
<keyword evidence="2" id="KW-0472">Membrane</keyword>
<sequence>MAAEVPAWEGYTLYIAPESYLFDPITAKDAGEKKQVLKIERDEEGSITLLDSMPTLTLREKELKVYGILGQITLHTAPYLVLVTARKQVGTLSGHALYQATDFRICPVPRDSKPSVMEHPIERTLLELLKTHLYSAPFYFSYTYDLTSSFQRSESQRGALWQRADERFFWNRYISTGFIETTASGKTDLSKFILPIIFGFLELKQINIKGNDLTYGLIARRSRHRAGTRYFSRGIDATGEVSNFNESEQFIILNKGGKETRSSYVQTRGSVPVFWAEVNNLRYKPDLLIMDKHETAEATALHFQKQVATYGENYLVNLVNQKGYEKPVKDAYEKAVEELGNPRVHYTYYDFHHECKGMKFEKVFGLIERLQGKGLRAEDYFQSDGGRTTRKQSAVVRTNCMDCLDRTNVVQSTLGRWVLNQQLREVGVLASGEKFEDQKEFWHIFRNVWADHADVVSKAYSGTGALKTDFTRTGKRSWEGALQDGVNSMTRYVRNNFFDGSRQDAYDLFTGAWTPRKGATGDKRAILVRLMPYIWLLSVAILVAAFLAPRSDDDATRNKITAVAVIVAFTSFYFITERGLEYVAWPTLNRPEETMYYDGPGYSSGRHGRAAISAHYEGNRKGPKSTARDILAEPAKVAKGRRGGEYTQ</sequence>
<keyword evidence="2" id="KW-0812">Transmembrane</keyword>
<dbReference type="AlphaFoldDB" id="A0A316VXC1"/>
<evidence type="ECO:0000313" key="5">
    <source>
        <dbReference type="Proteomes" id="UP000245783"/>
    </source>
</evidence>
<feature type="region of interest" description="Disordered" evidence="1">
    <location>
        <begin position="616"/>
        <end position="648"/>
    </location>
</feature>
<keyword evidence="5" id="KW-1185">Reference proteome</keyword>
<dbReference type="InParanoid" id="A0A316VXC1"/>
<dbReference type="PANTHER" id="PTHR45662">
    <property type="entry name" value="PHOSPHATIDYLINOSITIDE PHOSPHATASE SAC1"/>
    <property type="match status" value="1"/>
</dbReference>
<dbReference type="FunCoup" id="A0A316VXC1">
    <property type="interactions" value="926"/>
</dbReference>